<name>A0A7S3MG15_9STRA</name>
<dbReference type="PANTHER" id="PTHR46140">
    <property type="entry name" value="VACUOLAR TRANSPORTER CHAPERONE 1-RELATED"/>
    <property type="match status" value="1"/>
</dbReference>
<gene>
    <name evidence="7" type="ORF">SELO1098_LOCUS28307</name>
</gene>
<evidence type="ECO:0000256" key="2">
    <source>
        <dbReference type="ARBA" id="ARBA00022692"/>
    </source>
</evidence>
<evidence type="ECO:0000313" key="7">
    <source>
        <dbReference type="EMBL" id="CAE0299453.1"/>
    </source>
</evidence>
<evidence type="ECO:0000256" key="4">
    <source>
        <dbReference type="ARBA" id="ARBA00023136"/>
    </source>
</evidence>
<keyword evidence="2 5" id="KW-0812">Transmembrane</keyword>
<keyword evidence="3 5" id="KW-1133">Transmembrane helix</keyword>
<evidence type="ECO:0000256" key="5">
    <source>
        <dbReference type="SAM" id="Phobius"/>
    </source>
</evidence>
<dbReference type="EMBL" id="HBIC01055102">
    <property type="protein sequence ID" value="CAE0299453.1"/>
    <property type="molecule type" value="Transcribed_RNA"/>
</dbReference>
<dbReference type="Pfam" id="PF02656">
    <property type="entry name" value="DUF202"/>
    <property type="match status" value="1"/>
</dbReference>
<keyword evidence="4 5" id="KW-0472">Membrane</keyword>
<feature type="transmembrane region" description="Helical" evidence="5">
    <location>
        <begin position="60"/>
        <end position="82"/>
    </location>
</feature>
<feature type="domain" description="DUF202" evidence="6">
    <location>
        <begin position="26"/>
        <end position="83"/>
    </location>
</feature>
<organism evidence="7">
    <name type="scientific">Spumella elongata</name>
    <dbReference type="NCBI Taxonomy" id="89044"/>
    <lineage>
        <taxon>Eukaryota</taxon>
        <taxon>Sar</taxon>
        <taxon>Stramenopiles</taxon>
        <taxon>Ochrophyta</taxon>
        <taxon>Chrysophyceae</taxon>
        <taxon>Chromulinales</taxon>
        <taxon>Chromulinaceae</taxon>
        <taxon>Spumella</taxon>
    </lineage>
</organism>
<dbReference type="PANTHER" id="PTHR46140:SF1">
    <property type="entry name" value="VACUOLAR TRANSPORTER CHAPERONE COMPLEX SUBUNIT 4-RELATED"/>
    <property type="match status" value="1"/>
</dbReference>
<evidence type="ECO:0000259" key="6">
    <source>
        <dbReference type="Pfam" id="PF02656"/>
    </source>
</evidence>
<dbReference type="AlphaFoldDB" id="A0A7S3MG15"/>
<dbReference type="InterPro" id="IPR003807">
    <property type="entry name" value="DUF202"/>
</dbReference>
<comment type="subcellular location">
    <subcellularLocation>
        <location evidence="1">Endomembrane system</location>
        <topology evidence="1">Multi-pass membrane protein</topology>
    </subcellularLocation>
</comment>
<dbReference type="InterPro" id="IPR051572">
    <property type="entry name" value="VTC_Complex_Subunit"/>
</dbReference>
<accession>A0A7S3MG15</accession>
<sequence length="137" mass="15089">MINTIIAPHGEGHFLKDMQNLDPKGIFANERTLLHYAEKGLYIGALAVVLLYQPGRFSRIGGLILSASTAVFYIWALIEYYARLGRIIGRAKVGKDKMLRLDWVHGPLIVGALIMLVLAISLVEAVVKTSGSIDVRD</sequence>
<proteinExistence type="predicted"/>
<feature type="transmembrane region" description="Helical" evidence="5">
    <location>
        <begin position="103"/>
        <end position="123"/>
    </location>
</feature>
<reference evidence="7" key="1">
    <citation type="submission" date="2021-01" db="EMBL/GenBank/DDBJ databases">
        <authorList>
            <person name="Corre E."/>
            <person name="Pelletier E."/>
            <person name="Niang G."/>
            <person name="Scheremetjew M."/>
            <person name="Finn R."/>
            <person name="Kale V."/>
            <person name="Holt S."/>
            <person name="Cochrane G."/>
            <person name="Meng A."/>
            <person name="Brown T."/>
            <person name="Cohen L."/>
        </authorList>
    </citation>
    <scope>NUCLEOTIDE SEQUENCE</scope>
    <source>
        <strain evidence="7">CCAP 955/1</strain>
    </source>
</reference>
<evidence type="ECO:0000256" key="1">
    <source>
        <dbReference type="ARBA" id="ARBA00004127"/>
    </source>
</evidence>
<evidence type="ECO:0000256" key="3">
    <source>
        <dbReference type="ARBA" id="ARBA00022989"/>
    </source>
</evidence>
<dbReference type="GO" id="GO:0012505">
    <property type="term" value="C:endomembrane system"/>
    <property type="evidence" value="ECO:0007669"/>
    <property type="project" value="UniProtKB-SubCell"/>
</dbReference>
<protein>
    <recommendedName>
        <fullName evidence="6">DUF202 domain-containing protein</fullName>
    </recommendedName>
</protein>